<feature type="non-terminal residue" evidence="1">
    <location>
        <position position="1"/>
    </location>
</feature>
<sequence>VLVDVARLIEDLNQLSNKEYFDVMCGTSLHRPDNEIKKVQNYYQLQRNKNKRHGAGTVVECIPLKLQITLVSYLLL</sequence>
<name>A0A8J2KS09_9HEXA</name>
<dbReference type="EMBL" id="CAJVCH010459854">
    <property type="protein sequence ID" value="CAG7819785.1"/>
    <property type="molecule type" value="Genomic_DNA"/>
</dbReference>
<accession>A0A8J2KS09</accession>
<comment type="caution">
    <text evidence="1">The sequence shown here is derived from an EMBL/GenBank/DDBJ whole genome shotgun (WGS) entry which is preliminary data.</text>
</comment>
<gene>
    <name evidence="1" type="ORF">AFUS01_LOCUS30215</name>
</gene>
<protein>
    <submittedName>
        <fullName evidence="1">Uncharacterized protein</fullName>
    </submittedName>
</protein>
<reference evidence="1" key="1">
    <citation type="submission" date="2021-06" db="EMBL/GenBank/DDBJ databases">
        <authorList>
            <person name="Hodson N. C."/>
            <person name="Mongue J. A."/>
            <person name="Jaron S. K."/>
        </authorList>
    </citation>
    <scope>NUCLEOTIDE SEQUENCE</scope>
</reference>
<proteinExistence type="predicted"/>
<evidence type="ECO:0000313" key="2">
    <source>
        <dbReference type="Proteomes" id="UP000708208"/>
    </source>
</evidence>
<organism evidence="1 2">
    <name type="scientific">Allacma fusca</name>
    <dbReference type="NCBI Taxonomy" id="39272"/>
    <lineage>
        <taxon>Eukaryota</taxon>
        <taxon>Metazoa</taxon>
        <taxon>Ecdysozoa</taxon>
        <taxon>Arthropoda</taxon>
        <taxon>Hexapoda</taxon>
        <taxon>Collembola</taxon>
        <taxon>Symphypleona</taxon>
        <taxon>Sminthuridae</taxon>
        <taxon>Allacma</taxon>
    </lineage>
</organism>
<dbReference type="AlphaFoldDB" id="A0A8J2KS09"/>
<dbReference type="Proteomes" id="UP000708208">
    <property type="component" value="Unassembled WGS sequence"/>
</dbReference>
<evidence type="ECO:0000313" key="1">
    <source>
        <dbReference type="EMBL" id="CAG7819785.1"/>
    </source>
</evidence>
<keyword evidence="2" id="KW-1185">Reference proteome</keyword>